<organism evidence="5 6">
    <name type="scientific">Methanobrevibacter ruminantium (strain ATCC 35063 / DSM 1093 / JCM 13430 / OCM 146 / M1)</name>
    <name type="common">Methanobacterium ruminantium</name>
    <dbReference type="NCBI Taxonomy" id="634498"/>
    <lineage>
        <taxon>Archaea</taxon>
        <taxon>Methanobacteriati</taxon>
        <taxon>Methanobacteriota</taxon>
        <taxon>Methanomada group</taxon>
        <taxon>Methanobacteria</taxon>
        <taxon>Methanobacteriales</taxon>
        <taxon>Methanobacteriaceae</taxon>
        <taxon>Methanobrevibacter</taxon>
    </lineage>
</organism>
<comment type="function">
    <text evidence="4">Involved in the third step of the chorismate pathway, which leads to the biosynthesis of aromatic amino acids. Catalyzes the cis-dehydration of 3-dehydroquinate (DHQ) and introduces the first double bond of the aromatic ring to yield 3-dehydroshikimate.</text>
</comment>
<dbReference type="CDD" id="cd00502">
    <property type="entry name" value="DHQase_I"/>
    <property type="match status" value="1"/>
</dbReference>
<feature type="binding site" evidence="4">
    <location>
        <position position="202"/>
    </location>
    <ligand>
        <name>3-dehydroquinate</name>
        <dbReference type="ChEBI" id="CHEBI:32364"/>
    </ligand>
</feature>
<dbReference type="SUPFAM" id="SSF51569">
    <property type="entry name" value="Aldolase"/>
    <property type="match status" value="1"/>
</dbReference>
<feature type="binding site" evidence="4">
    <location>
        <position position="183"/>
    </location>
    <ligand>
        <name>3-dehydroquinate</name>
        <dbReference type="ChEBI" id="CHEBI:32364"/>
    </ligand>
</feature>
<name>D3E329_METRM</name>
<dbReference type="HOGENOM" id="CLU_064444_2_1_2"/>
<keyword evidence="4" id="KW-0057">Aromatic amino acid biosynthesis</keyword>
<dbReference type="InterPro" id="IPR050146">
    <property type="entry name" value="Type-I_3-dehydroquinase"/>
</dbReference>
<feature type="binding site" evidence="4">
    <location>
        <position position="206"/>
    </location>
    <ligand>
        <name>3-dehydroquinate</name>
        <dbReference type="ChEBI" id="CHEBI:32364"/>
    </ligand>
</feature>
<dbReference type="KEGG" id="mru:mru_1089"/>
<evidence type="ECO:0000313" key="6">
    <source>
        <dbReference type="Proteomes" id="UP000008680"/>
    </source>
</evidence>
<accession>D3E329</accession>
<dbReference type="Pfam" id="PF01487">
    <property type="entry name" value="DHquinase_I"/>
    <property type="match status" value="1"/>
</dbReference>
<keyword evidence="2 4" id="KW-0456">Lyase</keyword>
<evidence type="ECO:0000256" key="1">
    <source>
        <dbReference type="ARBA" id="ARBA00001864"/>
    </source>
</evidence>
<dbReference type="GeneID" id="8770741"/>
<dbReference type="InterPro" id="IPR001381">
    <property type="entry name" value="DHquinase_I"/>
</dbReference>
<dbReference type="GO" id="GO:0046279">
    <property type="term" value="P:3,4-dihydroxybenzoate biosynthetic process"/>
    <property type="evidence" value="ECO:0007669"/>
    <property type="project" value="TreeGrafter"/>
</dbReference>
<reference evidence="5 6" key="1">
    <citation type="journal article" date="2010" name="PLoS ONE">
        <title>The genome sequence of the rumen methanogen Methanobrevibacter ruminantium reveals new possibilities for controlling ruminant methane emissions.</title>
        <authorList>
            <person name="Leahy S.C."/>
            <person name="Kelly W.J."/>
            <person name="Altermann E."/>
            <person name="Ronimus R.S."/>
            <person name="Yeoman C.J."/>
            <person name="Pacheco D.M."/>
            <person name="Li D."/>
            <person name="Kong Z."/>
            <person name="McTavish S."/>
            <person name="Sang C."/>
            <person name="Lambie S.C."/>
            <person name="Janssen P.H."/>
            <person name="Dey D."/>
            <person name="Attwood G.T."/>
        </authorList>
    </citation>
    <scope>NUCLEOTIDE SEQUENCE [LARGE SCALE GENOMIC DNA]</scope>
    <source>
        <strain evidence="6">ATCC 35063 / DSM 1093 / JCM 13430 / OCM 146 / M1</strain>
    </source>
</reference>
<dbReference type="Proteomes" id="UP000008680">
    <property type="component" value="Chromosome"/>
</dbReference>
<feature type="active site" description="Schiff-base intermediate with substrate" evidence="4">
    <location>
        <position position="146"/>
    </location>
</feature>
<dbReference type="eggNOG" id="arCOG02097">
    <property type="taxonomic scope" value="Archaea"/>
</dbReference>
<dbReference type="GO" id="GO:0003855">
    <property type="term" value="F:3-dehydroquinate dehydratase activity"/>
    <property type="evidence" value="ECO:0007669"/>
    <property type="project" value="UniProtKB-UniRule"/>
</dbReference>
<feature type="binding site" evidence="4">
    <location>
        <begin position="35"/>
        <end position="37"/>
    </location>
    <ligand>
        <name>3-dehydroquinate</name>
        <dbReference type="ChEBI" id="CHEBI:32364"/>
    </ligand>
</feature>
<dbReference type="OrthoDB" id="34329at2157"/>
<dbReference type="STRING" id="634498.mru_1089"/>
<dbReference type="UniPathway" id="UPA00053">
    <property type="reaction ID" value="UER00086"/>
</dbReference>
<comment type="subunit">
    <text evidence="4">Homodimer.</text>
</comment>
<dbReference type="AlphaFoldDB" id="D3E329"/>
<comment type="similarity">
    <text evidence="4">Belongs to the type-I 3-dehydroquinase family.</text>
</comment>
<protein>
    <recommendedName>
        <fullName evidence="4">3-dehydroquinate dehydratase</fullName>
        <shortName evidence="4">3-dehydroquinase</shortName>
        <ecNumber evidence="4">4.2.1.10</ecNumber>
    </recommendedName>
    <alternativeName>
        <fullName evidence="4">Type I DHQase</fullName>
    </alternativeName>
    <alternativeName>
        <fullName evidence="4">Type I dehydroquinase</fullName>
        <shortName evidence="4">DHQ1</shortName>
    </alternativeName>
</protein>
<dbReference type="HAMAP" id="MF_00214">
    <property type="entry name" value="AroD"/>
    <property type="match status" value="1"/>
</dbReference>
<comment type="pathway">
    <text evidence="4">Metabolic intermediate biosynthesis; chorismate biosynthesis; chorismate from D-erythrose 4-phosphate and phosphoenolpyruvate: step 3/7.</text>
</comment>
<comment type="caution">
    <text evidence="4">Lacks conserved residue(s) required for the propagation of feature annotation.</text>
</comment>
<dbReference type="EC" id="4.2.1.10" evidence="4"/>
<dbReference type="InterPro" id="IPR013785">
    <property type="entry name" value="Aldolase_TIM"/>
</dbReference>
<keyword evidence="6" id="KW-1185">Reference proteome</keyword>
<dbReference type="Gene3D" id="3.20.20.70">
    <property type="entry name" value="Aldolase class I"/>
    <property type="match status" value="1"/>
</dbReference>
<sequence>MYSETKIAIPIFQKKKEDVISVAQDCIIKGADILELRIDGMENPNPKLVREIIEEINFPIIATNRTTREGGFFKGTDKDRIAILRECADVADFVDVELQTNRKLIESITETGVKTIISYHNFKQTPDLDFLIDIVNQEKELGDIAKIAVMPNNLEDTLTVLAILSHFDDTVAISMGELGSYTRVIASKFNAPFTFAVANDTTAPGQIDIDTMRVLLNSDLINTDEFENNE</sequence>
<evidence type="ECO:0000256" key="4">
    <source>
        <dbReference type="HAMAP-Rule" id="MF_00214"/>
    </source>
</evidence>
<keyword evidence="3 4" id="KW-0704">Schiff base</keyword>
<proteinExistence type="inferred from homology"/>
<dbReference type="NCBIfam" id="TIGR01093">
    <property type="entry name" value="aroD"/>
    <property type="match status" value="1"/>
</dbReference>
<comment type="catalytic activity">
    <reaction evidence="1 4">
        <text>3-dehydroquinate = 3-dehydroshikimate + H2O</text>
        <dbReference type="Rhea" id="RHEA:21096"/>
        <dbReference type="ChEBI" id="CHEBI:15377"/>
        <dbReference type="ChEBI" id="CHEBI:16630"/>
        <dbReference type="ChEBI" id="CHEBI:32364"/>
        <dbReference type="EC" id="4.2.1.10"/>
    </reaction>
</comment>
<evidence type="ECO:0000256" key="2">
    <source>
        <dbReference type="ARBA" id="ARBA00023239"/>
    </source>
</evidence>
<dbReference type="EMBL" id="CP001719">
    <property type="protein sequence ID" value="ADC46940.1"/>
    <property type="molecule type" value="Genomic_DNA"/>
</dbReference>
<gene>
    <name evidence="4 5" type="primary">aroD</name>
    <name evidence="5" type="ordered locus">mru_1089</name>
</gene>
<dbReference type="RefSeq" id="WP_012955890.1">
    <property type="nucleotide sequence ID" value="NC_013790.1"/>
</dbReference>
<dbReference type="PATRIC" id="fig|634498.28.peg.1091"/>
<dbReference type="PANTHER" id="PTHR43699:SF1">
    <property type="entry name" value="3-DEHYDROQUINATE DEHYDRATASE"/>
    <property type="match status" value="1"/>
</dbReference>
<feature type="active site" description="Proton donor/acceptor" evidence="4">
    <location>
        <position position="120"/>
    </location>
</feature>
<keyword evidence="4" id="KW-0028">Amino-acid biosynthesis</keyword>
<evidence type="ECO:0000256" key="3">
    <source>
        <dbReference type="ARBA" id="ARBA00023270"/>
    </source>
</evidence>
<dbReference type="GO" id="GO:0009073">
    <property type="term" value="P:aromatic amino acid family biosynthetic process"/>
    <property type="evidence" value="ECO:0007669"/>
    <property type="project" value="UniProtKB-KW"/>
</dbReference>
<evidence type="ECO:0000313" key="5">
    <source>
        <dbReference type="EMBL" id="ADC46940.1"/>
    </source>
</evidence>
<dbReference type="GO" id="GO:0008652">
    <property type="term" value="P:amino acid biosynthetic process"/>
    <property type="evidence" value="ECO:0007669"/>
    <property type="project" value="UniProtKB-KW"/>
</dbReference>
<feature type="binding site" evidence="4">
    <location>
        <position position="65"/>
    </location>
    <ligand>
        <name>3-dehydroquinate</name>
        <dbReference type="ChEBI" id="CHEBI:32364"/>
    </ligand>
</feature>
<dbReference type="GO" id="GO:0009423">
    <property type="term" value="P:chorismate biosynthetic process"/>
    <property type="evidence" value="ECO:0007669"/>
    <property type="project" value="UniProtKB-UniRule"/>
</dbReference>
<dbReference type="PANTHER" id="PTHR43699">
    <property type="entry name" value="3-DEHYDROQUINATE DEHYDRATASE"/>
    <property type="match status" value="1"/>
</dbReference>